<sequence length="398" mass="44066">MAQNNPAASRLLHSLRRPVICQPRQHVCRVHASLRQRENESAPATIKPVERKTLRLAVPSKGRMAEDTLQLLKDCQLSVYKPNPRQYVASISQMPQLEVWFQRASDVVRKLQYGDVDLGIVGFDMFSEIAGGRDSELVVLHDALDFGQCYLALGVPMGGKFAGINTLDELRSMPDWTETTPLRVVTGYHNVARRFFAANGFEHVVLLSADGALEAAPLMGSADIILDLVSTGITLRENNLKQIEGGRILDSQGVLVANRAALTSREGLLETVHELIERFEAHLKADKYYSVVANMRGDSPEQVASRIMTRETLKGLQGPTISPVYTLNDSDNGCAAQHGFYACVICVPKNCLYKSVKELREIGGSGVLVQPMTYIFDEEPARWRQLLDKLGITDFKAS</sequence>
<dbReference type="GO" id="GO:0000105">
    <property type="term" value="P:L-histidine biosynthetic process"/>
    <property type="evidence" value="ECO:0007669"/>
    <property type="project" value="UniProtKB-KW"/>
</dbReference>
<keyword evidence="7" id="KW-0368">Histidine biosynthesis</keyword>
<dbReference type="PANTHER" id="PTHR21403">
    <property type="entry name" value="ATP PHOSPHORIBOSYLTRANSFERASE ATP-PRTASE"/>
    <property type="match status" value="1"/>
</dbReference>
<dbReference type="Gene3D" id="3.40.190.10">
    <property type="entry name" value="Periplasmic binding protein-like II"/>
    <property type="match status" value="2"/>
</dbReference>
<evidence type="ECO:0000256" key="2">
    <source>
        <dbReference type="ARBA" id="ARBA00004667"/>
    </source>
</evidence>
<dbReference type="PROSITE" id="PS01316">
    <property type="entry name" value="ATP_P_PHORIBOSYLTR"/>
    <property type="match status" value="1"/>
</dbReference>
<dbReference type="FunFam" id="3.40.190.10:FF:000118">
    <property type="entry name" value="ATP phosphoribosyltransferase 2, chloroplastic"/>
    <property type="match status" value="1"/>
</dbReference>
<dbReference type="AlphaFoldDB" id="A0AAW1Q9B9"/>
<dbReference type="Gene3D" id="3.30.70.120">
    <property type="match status" value="1"/>
</dbReference>
<keyword evidence="11" id="KW-1185">Reference proteome</keyword>
<dbReference type="GO" id="GO:0000287">
    <property type="term" value="F:magnesium ion binding"/>
    <property type="evidence" value="ECO:0007669"/>
    <property type="project" value="InterPro"/>
</dbReference>
<dbReference type="EMBL" id="JALJOR010000005">
    <property type="protein sequence ID" value="KAK9816824.1"/>
    <property type="molecule type" value="Genomic_DNA"/>
</dbReference>
<dbReference type="SUPFAM" id="SSF53850">
    <property type="entry name" value="Periplasmic binding protein-like II"/>
    <property type="match status" value="1"/>
</dbReference>
<accession>A0AAW1Q9B9</accession>
<feature type="domain" description="Histidine biosynthesis HisG C-terminal" evidence="9">
    <location>
        <begin position="285"/>
        <end position="373"/>
    </location>
</feature>
<evidence type="ECO:0000313" key="11">
    <source>
        <dbReference type="Proteomes" id="UP001489004"/>
    </source>
</evidence>
<dbReference type="InterPro" id="IPR011322">
    <property type="entry name" value="N-reg_PII-like_a/b"/>
</dbReference>
<gene>
    <name evidence="10" type="ORF">WJX72_005452</name>
</gene>
<dbReference type="InterPro" id="IPR013820">
    <property type="entry name" value="ATP_PRibTrfase_cat"/>
</dbReference>
<dbReference type="Pfam" id="PF01634">
    <property type="entry name" value="HisG"/>
    <property type="match status" value="1"/>
</dbReference>
<dbReference type="PANTHER" id="PTHR21403:SF8">
    <property type="entry name" value="ATP PHOSPHORIBOSYLTRANSFERASE"/>
    <property type="match status" value="1"/>
</dbReference>
<dbReference type="GO" id="GO:0003879">
    <property type="term" value="F:ATP phosphoribosyltransferase activity"/>
    <property type="evidence" value="ECO:0007669"/>
    <property type="project" value="UniProtKB-EC"/>
</dbReference>
<comment type="pathway">
    <text evidence="2">Amino-acid biosynthesis; L-histidine biosynthesis; L-histidine from 5-phospho-alpha-D-ribose 1-diphosphate: step 1/9.</text>
</comment>
<reference evidence="10 11" key="1">
    <citation type="journal article" date="2024" name="Nat. Commun.">
        <title>Phylogenomics reveals the evolutionary origins of lichenization in chlorophyte algae.</title>
        <authorList>
            <person name="Puginier C."/>
            <person name="Libourel C."/>
            <person name="Otte J."/>
            <person name="Skaloud P."/>
            <person name="Haon M."/>
            <person name="Grisel S."/>
            <person name="Petersen M."/>
            <person name="Berrin J.G."/>
            <person name="Delaux P.M."/>
            <person name="Dal Grande F."/>
            <person name="Keller J."/>
        </authorList>
    </citation>
    <scope>NUCLEOTIDE SEQUENCE [LARGE SCALE GENOMIC DNA]</scope>
    <source>
        <strain evidence="10 11">SAG 2043</strain>
    </source>
</reference>
<dbReference type="Proteomes" id="UP001489004">
    <property type="component" value="Unassembled WGS sequence"/>
</dbReference>
<evidence type="ECO:0000259" key="9">
    <source>
        <dbReference type="Pfam" id="PF08029"/>
    </source>
</evidence>
<evidence type="ECO:0000256" key="6">
    <source>
        <dbReference type="ARBA" id="ARBA00022679"/>
    </source>
</evidence>
<evidence type="ECO:0000256" key="5">
    <source>
        <dbReference type="ARBA" id="ARBA00022676"/>
    </source>
</evidence>
<evidence type="ECO:0000256" key="7">
    <source>
        <dbReference type="ARBA" id="ARBA00023102"/>
    </source>
</evidence>
<proteinExistence type="predicted"/>
<comment type="catalytic activity">
    <reaction evidence="1">
        <text>1-(5-phospho-beta-D-ribosyl)-ATP + diphosphate = 5-phospho-alpha-D-ribose 1-diphosphate + ATP</text>
        <dbReference type="Rhea" id="RHEA:18473"/>
        <dbReference type="ChEBI" id="CHEBI:30616"/>
        <dbReference type="ChEBI" id="CHEBI:33019"/>
        <dbReference type="ChEBI" id="CHEBI:58017"/>
        <dbReference type="ChEBI" id="CHEBI:73183"/>
        <dbReference type="EC" id="2.4.2.17"/>
    </reaction>
</comment>
<dbReference type="InterPro" id="IPR001348">
    <property type="entry name" value="ATP_PRibTrfase_HisG"/>
</dbReference>
<dbReference type="SUPFAM" id="SSF54913">
    <property type="entry name" value="GlnB-like"/>
    <property type="match status" value="1"/>
</dbReference>
<evidence type="ECO:0000256" key="1">
    <source>
        <dbReference type="ARBA" id="ARBA00000915"/>
    </source>
</evidence>
<keyword evidence="4" id="KW-0028">Amino-acid biosynthesis</keyword>
<evidence type="ECO:0000259" key="8">
    <source>
        <dbReference type="Pfam" id="PF01634"/>
    </source>
</evidence>
<dbReference type="InterPro" id="IPR013115">
    <property type="entry name" value="HisG_C"/>
</dbReference>
<evidence type="ECO:0000256" key="3">
    <source>
        <dbReference type="ARBA" id="ARBA00011946"/>
    </source>
</evidence>
<dbReference type="EC" id="2.4.2.17" evidence="3"/>
<evidence type="ECO:0000313" key="10">
    <source>
        <dbReference type="EMBL" id="KAK9816824.1"/>
    </source>
</evidence>
<feature type="domain" description="ATP phosphoribosyltransferase catalytic" evidence="8">
    <location>
        <begin position="103"/>
        <end position="279"/>
    </location>
</feature>
<dbReference type="Pfam" id="PF08029">
    <property type="entry name" value="HisG_C"/>
    <property type="match status" value="1"/>
</dbReference>
<comment type="caution">
    <text evidence="10">The sequence shown here is derived from an EMBL/GenBank/DDBJ whole genome shotgun (WGS) entry which is preliminary data.</text>
</comment>
<keyword evidence="5" id="KW-0328">Glycosyltransferase</keyword>
<evidence type="ECO:0000256" key="4">
    <source>
        <dbReference type="ARBA" id="ARBA00022605"/>
    </source>
</evidence>
<dbReference type="GO" id="GO:0005737">
    <property type="term" value="C:cytoplasm"/>
    <property type="evidence" value="ECO:0007669"/>
    <property type="project" value="InterPro"/>
</dbReference>
<keyword evidence="6" id="KW-0808">Transferase</keyword>
<protein>
    <recommendedName>
        <fullName evidence="3">ATP phosphoribosyltransferase</fullName>
        <ecNumber evidence="3">2.4.2.17</ecNumber>
    </recommendedName>
</protein>
<dbReference type="CDD" id="cd13593">
    <property type="entry name" value="PBP2_HisGL3"/>
    <property type="match status" value="1"/>
</dbReference>
<organism evidence="10 11">
    <name type="scientific">[Myrmecia] bisecta</name>
    <dbReference type="NCBI Taxonomy" id="41462"/>
    <lineage>
        <taxon>Eukaryota</taxon>
        <taxon>Viridiplantae</taxon>
        <taxon>Chlorophyta</taxon>
        <taxon>core chlorophytes</taxon>
        <taxon>Trebouxiophyceae</taxon>
        <taxon>Trebouxiales</taxon>
        <taxon>Trebouxiaceae</taxon>
        <taxon>Myrmecia</taxon>
    </lineage>
</organism>
<dbReference type="InterPro" id="IPR015867">
    <property type="entry name" value="N-reg_PII/ATP_PRibTrfase_C"/>
</dbReference>
<dbReference type="NCBIfam" id="TIGR00070">
    <property type="entry name" value="hisG"/>
    <property type="match status" value="1"/>
</dbReference>
<dbReference type="InterPro" id="IPR018198">
    <property type="entry name" value="ATP_PRibTrfase_CS"/>
</dbReference>
<name>A0AAW1Q9B9_9CHLO</name>